<dbReference type="Proteomes" id="UP001221142">
    <property type="component" value="Unassembled WGS sequence"/>
</dbReference>
<keyword evidence="2" id="KW-1185">Reference proteome</keyword>
<reference evidence="1" key="1">
    <citation type="submission" date="2023-03" db="EMBL/GenBank/DDBJ databases">
        <title>Massive genome expansion in bonnet fungi (Mycena s.s.) driven by repeated elements and novel gene families across ecological guilds.</title>
        <authorList>
            <consortium name="Lawrence Berkeley National Laboratory"/>
            <person name="Harder C.B."/>
            <person name="Miyauchi S."/>
            <person name="Viragh M."/>
            <person name="Kuo A."/>
            <person name="Thoen E."/>
            <person name="Andreopoulos B."/>
            <person name="Lu D."/>
            <person name="Skrede I."/>
            <person name="Drula E."/>
            <person name="Henrissat B."/>
            <person name="Morin E."/>
            <person name="Kohler A."/>
            <person name="Barry K."/>
            <person name="LaButti K."/>
            <person name="Morin E."/>
            <person name="Salamov A."/>
            <person name="Lipzen A."/>
            <person name="Mereny Z."/>
            <person name="Hegedus B."/>
            <person name="Baldrian P."/>
            <person name="Stursova M."/>
            <person name="Weitz H."/>
            <person name="Taylor A."/>
            <person name="Grigoriev I.V."/>
            <person name="Nagy L.G."/>
            <person name="Martin F."/>
            <person name="Kauserud H."/>
        </authorList>
    </citation>
    <scope>NUCLEOTIDE SEQUENCE</scope>
    <source>
        <strain evidence="1">9284</strain>
    </source>
</reference>
<protein>
    <submittedName>
        <fullName evidence="1">Uncharacterized protein</fullName>
    </submittedName>
</protein>
<accession>A0AAD7C0G8</accession>
<gene>
    <name evidence="1" type="ORF">FB45DRAFT_906140</name>
</gene>
<comment type="caution">
    <text evidence="1">The sequence shown here is derived from an EMBL/GenBank/DDBJ whole genome shotgun (WGS) entry which is preliminary data.</text>
</comment>
<name>A0AAD7C0G8_9AGAR</name>
<evidence type="ECO:0000313" key="2">
    <source>
        <dbReference type="Proteomes" id="UP001221142"/>
    </source>
</evidence>
<organism evidence="1 2">
    <name type="scientific">Roridomyces roridus</name>
    <dbReference type="NCBI Taxonomy" id="1738132"/>
    <lineage>
        <taxon>Eukaryota</taxon>
        <taxon>Fungi</taxon>
        <taxon>Dikarya</taxon>
        <taxon>Basidiomycota</taxon>
        <taxon>Agaricomycotina</taxon>
        <taxon>Agaricomycetes</taxon>
        <taxon>Agaricomycetidae</taxon>
        <taxon>Agaricales</taxon>
        <taxon>Marasmiineae</taxon>
        <taxon>Mycenaceae</taxon>
        <taxon>Roridomyces</taxon>
    </lineage>
</organism>
<sequence length="436" mass="48859">MILCLATELLQEIGMELSQRDQAHFRAATKYLARALNPVFFSLVTIKTGTFLHHGNKRLGSDLLTALATGDTGWNAHARELVITHGPWFAPQKRSPEEALKEEETQRLLTAALGALVHVHAVKWEMSSRMNLPYQRAVIYQFLEKSTNLEVLDVDVSEHEGFDFPQLGGLRSITLKTPGRLPSFPGHGQSAGGPPVYPQLLKLVVTQKQLSVLHLEGSKLEWSGIWGQLRQARVHLTELTTGIVTQEFMDYLSSYTGLKKLSLTFHDYMSREENNLAEAFYARAIAPHIESLVELCCPAGYESDFSFGPHNVAVVYRFTRLRHLGMSVNAPRVEFNEMASPRGIEDYSVQIEQTDIDTTVNSLLDTAATYSRLRTLSIFAAEPERNRALRHGHGFIHQRRAVEVAITRATKSYHWAGPARFAVFAGDGRNKPSRIV</sequence>
<dbReference type="EMBL" id="JARKIF010000006">
    <property type="protein sequence ID" value="KAJ7636214.1"/>
    <property type="molecule type" value="Genomic_DNA"/>
</dbReference>
<dbReference type="AlphaFoldDB" id="A0AAD7C0G8"/>
<evidence type="ECO:0000313" key="1">
    <source>
        <dbReference type="EMBL" id="KAJ7636214.1"/>
    </source>
</evidence>
<proteinExistence type="predicted"/>